<keyword evidence="11 12" id="KW-0407">Ion channel</keyword>
<gene>
    <name evidence="14" type="primary">CSON001091</name>
</gene>
<dbReference type="GO" id="GO:0005886">
    <property type="term" value="C:plasma membrane"/>
    <property type="evidence" value="ECO:0007669"/>
    <property type="project" value="TreeGrafter"/>
</dbReference>
<keyword evidence="7" id="KW-0915">Sodium</keyword>
<dbReference type="GO" id="GO:0015280">
    <property type="term" value="F:ligand-gated sodium channel activity"/>
    <property type="evidence" value="ECO:0007669"/>
    <property type="project" value="TreeGrafter"/>
</dbReference>
<accession>A0A336MGE3</accession>
<evidence type="ECO:0000256" key="5">
    <source>
        <dbReference type="ARBA" id="ARBA00022692"/>
    </source>
</evidence>
<evidence type="ECO:0000256" key="2">
    <source>
        <dbReference type="ARBA" id="ARBA00007193"/>
    </source>
</evidence>
<keyword evidence="3 12" id="KW-0813">Transport</keyword>
<sequence>MIRNILSHAKLSSYHPIERYYWIFSIFVVFGMSFIPISSFVFKFLTNPINVSVDRNYFHFNLTFPSVTLCLHDRLNETAMNEFVSSNEKISKKQLVKFLFDLAYFDIDSNLDQLTKFTKIHPNEYIPVFNPITYYDKHRRNKDVEIYKVNFFDIETEASLSYQYIGSNFDIYLHGQMELPSRKSVIRTERGQASYIKLLFTTHAITSDSNVKSLAIFQRKCRFDDESNLLYFPGHYSPSLCQLNCKLSAYEKHCGCIPFFYHYVTPETNQCSHSGLKCIHKKARKLTLI</sequence>
<dbReference type="PANTHER" id="PTHR11690">
    <property type="entry name" value="AMILORIDE-SENSITIVE SODIUM CHANNEL-RELATED"/>
    <property type="match status" value="1"/>
</dbReference>
<dbReference type="InterPro" id="IPR001873">
    <property type="entry name" value="ENaC"/>
</dbReference>
<organism evidence="14">
    <name type="scientific">Culicoides sonorensis</name>
    <name type="common">Biting midge</name>
    <dbReference type="NCBI Taxonomy" id="179676"/>
    <lineage>
        <taxon>Eukaryota</taxon>
        <taxon>Metazoa</taxon>
        <taxon>Ecdysozoa</taxon>
        <taxon>Arthropoda</taxon>
        <taxon>Hexapoda</taxon>
        <taxon>Insecta</taxon>
        <taxon>Pterygota</taxon>
        <taxon>Neoptera</taxon>
        <taxon>Endopterygota</taxon>
        <taxon>Diptera</taxon>
        <taxon>Nematocera</taxon>
        <taxon>Chironomoidea</taxon>
        <taxon>Ceratopogonidae</taxon>
        <taxon>Ceratopogoninae</taxon>
        <taxon>Culicoides</taxon>
        <taxon>Monoculicoides</taxon>
    </lineage>
</organism>
<evidence type="ECO:0000256" key="4">
    <source>
        <dbReference type="ARBA" id="ARBA00022461"/>
    </source>
</evidence>
<dbReference type="Gene3D" id="1.10.287.820">
    <property type="entry name" value="Acid-sensing ion channel domain"/>
    <property type="match status" value="1"/>
</dbReference>
<evidence type="ECO:0000256" key="7">
    <source>
        <dbReference type="ARBA" id="ARBA00023053"/>
    </source>
</evidence>
<reference evidence="14" key="1">
    <citation type="submission" date="2018-07" db="EMBL/GenBank/DDBJ databases">
        <authorList>
            <person name="Quirk P.G."/>
            <person name="Krulwich T.A."/>
        </authorList>
    </citation>
    <scope>NUCLEOTIDE SEQUENCE</scope>
</reference>
<evidence type="ECO:0000313" key="14">
    <source>
        <dbReference type="EMBL" id="SSX29266.1"/>
    </source>
</evidence>
<keyword evidence="5 12" id="KW-0812">Transmembrane</keyword>
<comment type="subcellular location">
    <subcellularLocation>
        <location evidence="1">Membrane</location>
        <topology evidence="1">Multi-pass membrane protein</topology>
    </subcellularLocation>
</comment>
<feature type="transmembrane region" description="Helical" evidence="13">
    <location>
        <begin position="20"/>
        <end position="42"/>
    </location>
</feature>
<dbReference type="EMBL" id="UFQT01001172">
    <property type="protein sequence ID" value="SSX29266.1"/>
    <property type="molecule type" value="Genomic_DNA"/>
</dbReference>
<evidence type="ECO:0000256" key="1">
    <source>
        <dbReference type="ARBA" id="ARBA00004141"/>
    </source>
</evidence>
<dbReference type="Pfam" id="PF00858">
    <property type="entry name" value="ASC"/>
    <property type="match status" value="2"/>
</dbReference>
<keyword evidence="6 13" id="KW-1133">Transmembrane helix</keyword>
<name>A0A336MGE3_CULSO</name>
<keyword evidence="8 12" id="KW-0406">Ion transport</keyword>
<evidence type="ECO:0000256" key="11">
    <source>
        <dbReference type="ARBA" id="ARBA00023303"/>
    </source>
</evidence>
<keyword evidence="10 12" id="KW-0739">Sodium transport</keyword>
<dbReference type="AlphaFoldDB" id="A0A336MGE3"/>
<keyword evidence="4 12" id="KW-0894">Sodium channel</keyword>
<evidence type="ECO:0000256" key="8">
    <source>
        <dbReference type="ARBA" id="ARBA00023065"/>
    </source>
</evidence>
<proteinExistence type="inferred from homology"/>
<evidence type="ECO:0000256" key="3">
    <source>
        <dbReference type="ARBA" id="ARBA00022448"/>
    </source>
</evidence>
<comment type="similarity">
    <text evidence="2 12">Belongs to the amiloride-sensitive sodium channel (TC 1.A.6) family.</text>
</comment>
<evidence type="ECO:0000256" key="12">
    <source>
        <dbReference type="RuleBase" id="RU000679"/>
    </source>
</evidence>
<evidence type="ECO:0000256" key="6">
    <source>
        <dbReference type="ARBA" id="ARBA00022989"/>
    </source>
</evidence>
<evidence type="ECO:0000256" key="13">
    <source>
        <dbReference type="SAM" id="Phobius"/>
    </source>
</evidence>
<evidence type="ECO:0000256" key="9">
    <source>
        <dbReference type="ARBA" id="ARBA00023136"/>
    </source>
</evidence>
<keyword evidence="9 13" id="KW-0472">Membrane</keyword>
<evidence type="ECO:0000256" key="10">
    <source>
        <dbReference type="ARBA" id="ARBA00023201"/>
    </source>
</evidence>
<protein>
    <submittedName>
        <fullName evidence="14">CSON001091 protein</fullName>
    </submittedName>
</protein>
<dbReference type="PANTHER" id="PTHR11690:SF288">
    <property type="entry name" value="AMILORIDE-SENSITIVE NA+ CHANNEL-RELATED"/>
    <property type="match status" value="1"/>
</dbReference>
<dbReference type="VEuPathDB" id="VectorBase:CSON001091"/>